<dbReference type="InterPro" id="IPR015421">
    <property type="entry name" value="PyrdxlP-dep_Trfase_major"/>
</dbReference>
<dbReference type="CDD" id="cd00609">
    <property type="entry name" value="AAT_like"/>
    <property type="match status" value="1"/>
</dbReference>
<keyword evidence="1" id="KW-0663">Pyridoxal phosphate</keyword>
<dbReference type="Gene3D" id="3.90.1150.10">
    <property type="entry name" value="Aspartate Aminotransferase, domain 1"/>
    <property type="match status" value="1"/>
</dbReference>
<comment type="caution">
    <text evidence="3">The sequence shown here is derived from an EMBL/GenBank/DDBJ whole genome shotgun (WGS) entry which is preliminary data.</text>
</comment>
<organism evidence="3 4">
    <name type="scientific">Anaeromyces robustus</name>
    <dbReference type="NCBI Taxonomy" id="1754192"/>
    <lineage>
        <taxon>Eukaryota</taxon>
        <taxon>Fungi</taxon>
        <taxon>Fungi incertae sedis</taxon>
        <taxon>Chytridiomycota</taxon>
        <taxon>Chytridiomycota incertae sedis</taxon>
        <taxon>Neocallimastigomycetes</taxon>
        <taxon>Neocallimastigales</taxon>
        <taxon>Neocallimastigaceae</taxon>
        <taxon>Anaeromyces</taxon>
    </lineage>
</organism>
<dbReference type="PRINTS" id="PR00753">
    <property type="entry name" value="ACCSYNTHASE"/>
</dbReference>
<dbReference type="AlphaFoldDB" id="A0A1Y1X7X5"/>
<gene>
    <name evidence="3" type="ORF">BCR32DRAFT_203368</name>
</gene>
<reference evidence="3 4" key="1">
    <citation type="submission" date="2016-08" db="EMBL/GenBank/DDBJ databases">
        <title>A Parts List for Fungal Cellulosomes Revealed by Comparative Genomics.</title>
        <authorList>
            <consortium name="DOE Joint Genome Institute"/>
            <person name="Haitjema C.H."/>
            <person name="Gilmore S.P."/>
            <person name="Henske J.K."/>
            <person name="Solomon K.V."/>
            <person name="De Groot R."/>
            <person name="Kuo A."/>
            <person name="Mondo S.J."/>
            <person name="Salamov A.A."/>
            <person name="Labutti K."/>
            <person name="Zhao Z."/>
            <person name="Chiniquy J."/>
            <person name="Barry K."/>
            <person name="Brewer H.M."/>
            <person name="Purvine S.O."/>
            <person name="Wright A.T."/>
            <person name="Boxma B."/>
            <person name="Van Alen T."/>
            <person name="Hackstein J.H."/>
            <person name="Baker S.E."/>
            <person name="Grigoriev I.V."/>
            <person name="O'Malley M.A."/>
        </authorList>
    </citation>
    <scope>NUCLEOTIDE SEQUENCE [LARGE SCALE GENOMIC DNA]</scope>
    <source>
        <strain evidence="3 4">S4</strain>
    </source>
</reference>
<dbReference type="GO" id="GO:0006520">
    <property type="term" value="P:amino acid metabolic process"/>
    <property type="evidence" value="ECO:0007669"/>
    <property type="project" value="TreeGrafter"/>
</dbReference>
<dbReference type="InterPro" id="IPR015422">
    <property type="entry name" value="PyrdxlP-dep_Trfase_small"/>
</dbReference>
<keyword evidence="3" id="KW-0808">Transferase</keyword>
<name>A0A1Y1X7X5_9FUNG</name>
<dbReference type="OrthoDB" id="7042322at2759"/>
<dbReference type="Pfam" id="PF00155">
    <property type="entry name" value="Aminotran_1_2"/>
    <property type="match status" value="1"/>
</dbReference>
<dbReference type="GO" id="GO:0030170">
    <property type="term" value="F:pyridoxal phosphate binding"/>
    <property type="evidence" value="ECO:0007669"/>
    <property type="project" value="InterPro"/>
</dbReference>
<feature type="domain" description="Aminotransferase class I/classII large" evidence="2">
    <location>
        <begin position="13"/>
        <end position="376"/>
    </location>
</feature>
<dbReference type="PANTHER" id="PTHR43795:SF39">
    <property type="entry name" value="AMINOTRANSFERASE CLASS I_CLASSII DOMAIN-CONTAINING PROTEIN"/>
    <property type="match status" value="1"/>
</dbReference>
<dbReference type="InterPro" id="IPR004839">
    <property type="entry name" value="Aminotransferase_I/II_large"/>
</dbReference>
<protein>
    <submittedName>
        <fullName evidence="3">PLP-dependent transferase</fullName>
    </submittedName>
</protein>
<evidence type="ECO:0000259" key="2">
    <source>
        <dbReference type="Pfam" id="PF00155"/>
    </source>
</evidence>
<accession>A0A1Y1X7X5</accession>
<sequence>MANPYNENNINGIINLGTAENKLNNKEILEKINEAHGKCQDKDLSYGTFSGSEKTRSNIAKVLNRYLKPKEEIKASQVFVGNGCGPMVDMIGTVLSNEGDAFIVPEPYYGGFNGDLATRAGVEVVPVGHTDDDVLGVTEEMLEEVYAKNKDKIKGIIIANPNNPYGRTYTAEQLLVFIRFVNKHKLHLISDEIYALSQFRDTLDGKKSDFISVTSLDLPDPSRVHILWGLSKDFCMNGFRIGAIISRSLPVISALKAYSMFCCIPGSYDTMIENLLDSDEWIDNFVSLNQKRLNDNYEKITDSLKKHNVKYVDANSAYFMWIDLREQIKNVFPNCKSPAEAEMQFWERLLNNGVYIAPSAAFYATEPGYFRICFATQWNILSLALERIYKSF</sequence>
<dbReference type="SUPFAM" id="SSF53383">
    <property type="entry name" value="PLP-dependent transferases"/>
    <property type="match status" value="1"/>
</dbReference>
<dbReference type="Proteomes" id="UP000193944">
    <property type="component" value="Unassembled WGS sequence"/>
</dbReference>
<dbReference type="Gene3D" id="3.40.640.10">
    <property type="entry name" value="Type I PLP-dependent aspartate aminotransferase-like (Major domain)"/>
    <property type="match status" value="1"/>
</dbReference>
<proteinExistence type="predicted"/>
<dbReference type="EMBL" id="MCFG01000109">
    <property type="protein sequence ID" value="ORX81849.1"/>
    <property type="molecule type" value="Genomic_DNA"/>
</dbReference>
<dbReference type="PANTHER" id="PTHR43795">
    <property type="entry name" value="BIFUNCTIONAL ASPARTATE AMINOTRANSFERASE AND GLUTAMATE/ASPARTATE-PREPHENATE AMINOTRANSFERASE-RELATED"/>
    <property type="match status" value="1"/>
</dbReference>
<dbReference type="InterPro" id="IPR015424">
    <property type="entry name" value="PyrdxlP-dep_Trfase"/>
</dbReference>
<keyword evidence="4" id="KW-1185">Reference proteome</keyword>
<evidence type="ECO:0000256" key="1">
    <source>
        <dbReference type="ARBA" id="ARBA00022898"/>
    </source>
</evidence>
<evidence type="ECO:0000313" key="4">
    <source>
        <dbReference type="Proteomes" id="UP000193944"/>
    </source>
</evidence>
<evidence type="ECO:0000313" key="3">
    <source>
        <dbReference type="EMBL" id="ORX81849.1"/>
    </source>
</evidence>
<dbReference type="STRING" id="1754192.A0A1Y1X7X5"/>
<reference evidence="3 4" key="2">
    <citation type="submission" date="2016-08" db="EMBL/GenBank/DDBJ databases">
        <title>Pervasive Adenine N6-methylation of Active Genes in Fungi.</title>
        <authorList>
            <consortium name="DOE Joint Genome Institute"/>
            <person name="Mondo S.J."/>
            <person name="Dannebaum R.O."/>
            <person name="Kuo R.C."/>
            <person name="Labutti K."/>
            <person name="Haridas S."/>
            <person name="Kuo A."/>
            <person name="Salamov A."/>
            <person name="Ahrendt S.R."/>
            <person name="Lipzen A."/>
            <person name="Sullivan W."/>
            <person name="Andreopoulos W.B."/>
            <person name="Clum A."/>
            <person name="Lindquist E."/>
            <person name="Daum C."/>
            <person name="Ramamoorthy G.K."/>
            <person name="Gryganskyi A."/>
            <person name="Culley D."/>
            <person name="Magnuson J.K."/>
            <person name="James T.Y."/>
            <person name="O'Malley M.A."/>
            <person name="Stajich J.E."/>
            <person name="Spatafora J.W."/>
            <person name="Visel A."/>
            <person name="Grigoriev I.V."/>
        </authorList>
    </citation>
    <scope>NUCLEOTIDE SEQUENCE [LARGE SCALE GENOMIC DNA]</scope>
    <source>
        <strain evidence="3 4">S4</strain>
    </source>
</reference>
<dbReference type="GO" id="GO:0008483">
    <property type="term" value="F:transaminase activity"/>
    <property type="evidence" value="ECO:0007669"/>
    <property type="project" value="TreeGrafter"/>
</dbReference>
<dbReference type="InterPro" id="IPR050478">
    <property type="entry name" value="Ethylene_sulfur-biosynth"/>
</dbReference>